<keyword evidence="1" id="KW-0805">Transcription regulation</keyword>
<feature type="domain" description="HVO-0513-like N-terminal" evidence="4">
    <location>
        <begin position="9"/>
        <end position="145"/>
    </location>
</feature>
<keyword evidence="2" id="KW-0804">Transcription</keyword>
<dbReference type="InterPro" id="IPR056493">
    <property type="entry name" value="HVO_0513_N"/>
</dbReference>
<accession>A0A8J7YJP0</accession>
<dbReference type="Proteomes" id="UP000783863">
    <property type="component" value="Unassembled WGS sequence"/>
</dbReference>
<protein>
    <submittedName>
        <fullName evidence="5">Helix-turn-helix domain-containing protein</fullName>
    </submittedName>
</protein>
<evidence type="ECO:0000313" key="5">
    <source>
        <dbReference type="EMBL" id="MBX0304359.1"/>
    </source>
</evidence>
<keyword evidence="6" id="KW-1185">Reference proteome</keyword>
<evidence type="ECO:0000259" key="3">
    <source>
        <dbReference type="Pfam" id="PF04967"/>
    </source>
</evidence>
<dbReference type="AlphaFoldDB" id="A0A8J7YJP0"/>
<dbReference type="Pfam" id="PF24278">
    <property type="entry name" value="HVO_0513_N"/>
    <property type="match status" value="1"/>
</dbReference>
<proteinExistence type="predicted"/>
<reference evidence="5" key="1">
    <citation type="submission" date="2021-06" db="EMBL/GenBank/DDBJ databases">
        <title>Halomicroarcula sp. F24A a new haloarchaeum isolated from saline soil.</title>
        <authorList>
            <person name="Duran-Viseras A."/>
            <person name="Sanchez-Porro C."/>
            <person name="Ventosa A."/>
        </authorList>
    </citation>
    <scope>NUCLEOTIDE SEQUENCE</scope>
    <source>
        <strain evidence="5">F24A</strain>
    </source>
</reference>
<dbReference type="InterPro" id="IPR007050">
    <property type="entry name" value="HTH_bacterioopsin"/>
</dbReference>
<gene>
    <name evidence="5" type="ORF">EGD98_11835</name>
</gene>
<evidence type="ECO:0000256" key="1">
    <source>
        <dbReference type="ARBA" id="ARBA00023015"/>
    </source>
</evidence>
<evidence type="ECO:0000256" key="2">
    <source>
        <dbReference type="ARBA" id="ARBA00023163"/>
    </source>
</evidence>
<dbReference type="Pfam" id="PF04967">
    <property type="entry name" value="HTH_10"/>
    <property type="match status" value="1"/>
</dbReference>
<name>A0A8J7YJP0_9EURY</name>
<feature type="domain" description="HTH bat-type" evidence="3">
    <location>
        <begin position="156"/>
        <end position="208"/>
    </location>
</feature>
<dbReference type="PANTHER" id="PTHR34236:SF1">
    <property type="entry name" value="DIMETHYL SULFOXIDE REDUCTASE TRANSCRIPTIONAL ACTIVATOR"/>
    <property type="match status" value="1"/>
</dbReference>
<organism evidence="5 6">
    <name type="scientific">Haloarcula salinisoli</name>
    <dbReference type="NCBI Taxonomy" id="2487746"/>
    <lineage>
        <taxon>Archaea</taxon>
        <taxon>Methanobacteriati</taxon>
        <taxon>Methanobacteriota</taxon>
        <taxon>Stenosarchaea group</taxon>
        <taxon>Halobacteria</taxon>
        <taxon>Halobacteriales</taxon>
        <taxon>Haloarculaceae</taxon>
        <taxon>Haloarcula</taxon>
    </lineage>
</organism>
<dbReference type="EMBL" id="RKLQ01000002">
    <property type="protein sequence ID" value="MBX0304359.1"/>
    <property type="molecule type" value="Genomic_DNA"/>
</dbReference>
<evidence type="ECO:0000313" key="6">
    <source>
        <dbReference type="Proteomes" id="UP000783863"/>
    </source>
</evidence>
<evidence type="ECO:0000259" key="4">
    <source>
        <dbReference type="Pfam" id="PF24278"/>
    </source>
</evidence>
<sequence length="222" mass="25063">MRQPGWMLHPMQEFIRDEDHVDYEELQAWTGMASERPVEYVLFYVEADREPYEAALAGVDSIRWYDLTEIDDDAFYVYICQETRDEDISWRRAFADLNVAPVPPVVYDSDASFHMTLVGTGADLQAMLSDLPDDIDVTVEAIGEYDRRHAPVVGDLTARQLEAAETAAALGFYEVPREAGVADVASALDCAESTASTLLQEAEARVMRRLVGRYSRRALDER</sequence>
<comment type="caution">
    <text evidence="5">The sequence shown here is derived from an EMBL/GenBank/DDBJ whole genome shotgun (WGS) entry which is preliminary data.</text>
</comment>
<dbReference type="PANTHER" id="PTHR34236">
    <property type="entry name" value="DIMETHYL SULFOXIDE REDUCTASE TRANSCRIPTIONAL ACTIVATOR"/>
    <property type="match status" value="1"/>
</dbReference>